<reference evidence="3" key="2">
    <citation type="submission" date="2016-02" db="EMBL/GenBank/DDBJ databases">
        <title>Draft genome sequence of five rapidly growing Mycobacterium species.</title>
        <authorList>
            <person name="Katahira K."/>
            <person name="Gotou Y."/>
            <person name="Iida K."/>
            <person name="Ogura Y."/>
            <person name="Hayashi T."/>
        </authorList>
    </citation>
    <scope>NUCLEOTIDE SEQUENCE [LARGE SCALE GENOMIC DNA]</scope>
    <source>
        <strain evidence="3">JCM6362</strain>
    </source>
</reference>
<gene>
    <name evidence="2" type="ORF">RMCT_3612</name>
</gene>
<evidence type="ECO:0000256" key="1">
    <source>
        <dbReference type="SAM" id="Phobius"/>
    </source>
</evidence>
<keyword evidence="1" id="KW-0812">Transmembrane</keyword>
<reference evidence="2 3" key="1">
    <citation type="journal article" date="2016" name="Genome Announc.">
        <title>Draft Genome Sequences of Five Rapidly Growing Mycobacterium Species, M. thermoresistibile, M. fortuitum subsp. acetamidolyticum, M. canariasense, M. brisbanense, and M. novocastrense.</title>
        <authorList>
            <person name="Katahira K."/>
            <person name="Ogura Y."/>
            <person name="Gotoh Y."/>
            <person name="Hayashi T."/>
        </authorList>
    </citation>
    <scope>NUCLEOTIDE SEQUENCE [LARGE SCALE GENOMIC DNA]</scope>
    <source>
        <strain evidence="2 3">JCM6362</strain>
    </source>
</reference>
<keyword evidence="1" id="KW-1133">Transmembrane helix</keyword>
<evidence type="ECO:0000313" key="3">
    <source>
        <dbReference type="Proteomes" id="UP000069654"/>
    </source>
</evidence>
<protein>
    <submittedName>
        <fullName evidence="2">Uncharacterized protein</fullName>
    </submittedName>
</protein>
<comment type="caution">
    <text evidence="2">The sequence shown here is derived from an EMBL/GenBank/DDBJ whole genome shotgun (WGS) entry which is preliminary data.</text>
</comment>
<name>A0A117IND3_MYCTH</name>
<dbReference type="AlphaFoldDB" id="A0A117IND3"/>
<proteinExistence type="predicted"/>
<evidence type="ECO:0000313" key="2">
    <source>
        <dbReference type="EMBL" id="GAT16643.1"/>
    </source>
</evidence>
<accession>A0A117IND3</accession>
<feature type="transmembrane region" description="Helical" evidence="1">
    <location>
        <begin position="6"/>
        <end position="28"/>
    </location>
</feature>
<dbReference type="EMBL" id="BCTB01000048">
    <property type="protein sequence ID" value="GAT16643.1"/>
    <property type="molecule type" value="Genomic_DNA"/>
</dbReference>
<dbReference type="RefSeq" id="WP_131588036.1">
    <property type="nucleotide sequence ID" value="NZ_BCTB01000048.1"/>
</dbReference>
<sequence>MNVVGIIVDAVAALGAVAAAFVALVIATRDRQERRDERRAAERAQARLVQVEVVGPPDSLYYRIEVHNHGAQPIINVTLDQVRLRDHDAEWKLENTSARVVRIIRTGTAAHESFLGTFYTADGEPIATPTYDALGNMTFDVKPDARRIEAVVSFSDANGNTWTTDTDGALTRIGTTE</sequence>
<keyword evidence="1" id="KW-0472">Membrane</keyword>
<organism evidence="2 3">
    <name type="scientific">Mycolicibacterium thermoresistibile</name>
    <name type="common">Mycobacterium thermoresistibile</name>
    <dbReference type="NCBI Taxonomy" id="1797"/>
    <lineage>
        <taxon>Bacteria</taxon>
        <taxon>Bacillati</taxon>
        <taxon>Actinomycetota</taxon>
        <taxon>Actinomycetes</taxon>
        <taxon>Mycobacteriales</taxon>
        <taxon>Mycobacteriaceae</taxon>
        <taxon>Mycolicibacterium</taxon>
    </lineage>
</organism>
<dbReference type="Proteomes" id="UP000069654">
    <property type="component" value="Unassembled WGS sequence"/>
</dbReference>